<dbReference type="InterPro" id="IPR000030">
    <property type="entry name" value="PPE_dom"/>
</dbReference>
<reference evidence="6 7" key="1">
    <citation type="journal article" date="2015" name="Emerg. Microbes Infect.">
        <title>Characterization of 17 strains belonging to the Mycobacterium simiae complex and description of Mycobacterium paraense sp. nov.</title>
        <authorList>
            <person name="Fusco da Costa A.R."/>
            <person name="Fedrizzi T."/>
            <person name="Lopes M.L."/>
            <person name="Pecorari M."/>
            <person name="Oliveira da Costa W.L."/>
            <person name="Giacobazzi E."/>
            <person name="da Costa Bahia J.R."/>
            <person name="De Sanctis V."/>
            <person name="Batista Lima K.V."/>
            <person name="Bertorelli R."/>
            <person name="Grottola A."/>
            <person name="Fabio A."/>
            <person name="Mariottini A."/>
            <person name="Ferretti P."/>
            <person name="Di Leva F."/>
            <person name="Fregni Serpini G."/>
            <person name="Tagliazucchi S."/>
            <person name="Rumpianesi F."/>
            <person name="Jousson O."/>
            <person name="Segata N."/>
            <person name="Tortoli E."/>
        </authorList>
    </citation>
    <scope>NUCLEOTIDE SEQUENCE [LARGE SCALE GENOMIC DNA]</scope>
    <source>
        <strain evidence="4 7">FI-07156</strain>
        <strain evidence="5 6">IEC33</strain>
    </source>
</reference>
<dbReference type="STRING" id="767916.AWB91_25270"/>
<dbReference type="InterPro" id="IPR038332">
    <property type="entry name" value="PPE_sf"/>
</dbReference>
<name>A0A1X2ADP8_9MYCO</name>
<dbReference type="PANTHER" id="PTHR46766:SF1">
    <property type="entry name" value="GLUTAMINE-RICH PROTEIN 2"/>
    <property type="match status" value="1"/>
</dbReference>
<evidence type="ECO:0000313" key="7">
    <source>
        <dbReference type="Proteomes" id="UP000193801"/>
    </source>
</evidence>
<dbReference type="Pfam" id="PF01469">
    <property type="entry name" value="Pentapeptide_2"/>
    <property type="match status" value="1"/>
</dbReference>
<dbReference type="Pfam" id="PF00823">
    <property type="entry name" value="PPE"/>
    <property type="match status" value="1"/>
</dbReference>
<comment type="similarity">
    <text evidence="1">Belongs to the mycobacterial PPE family.</text>
</comment>
<feature type="domain" description="PPE" evidence="3">
    <location>
        <begin position="5"/>
        <end position="168"/>
    </location>
</feature>
<reference evidence="5" key="2">
    <citation type="submission" date="2016-01" db="EMBL/GenBank/DDBJ databases">
        <authorList>
            <person name="Oliw E.H."/>
        </authorList>
    </citation>
    <scope>NUCLEOTIDE SEQUENCE</scope>
    <source>
        <strain evidence="5">IEC33</strain>
    </source>
</reference>
<evidence type="ECO:0000313" key="6">
    <source>
        <dbReference type="Proteomes" id="UP000193285"/>
    </source>
</evidence>
<dbReference type="PANTHER" id="PTHR46766">
    <property type="entry name" value="GLUTAMINE-RICH PROTEIN 2"/>
    <property type="match status" value="1"/>
</dbReference>
<dbReference type="OrthoDB" id="4749881at2"/>
<proteinExistence type="inferred from homology"/>
<evidence type="ECO:0000256" key="1">
    <source>
        <dbReference type="ARBA" id="ARBA00010652"/>
    </source>
</evidence>
<dbReference type="EMBL" id="LQPN01000035">
    <property type="protein sequence ID" value="ORW49456.1"/>
    <property type="molecule type" value="Genomic_DNA"/>
</dbReference>
<feature type="region of interest" description="Disordered" evidence="2">
    <location>
        <begin position="424"/>
        <end position="464"/>
    </location>
</feature>
<protein>
    <recommendedName>
        <fullName evidence="3">PPE domain-containing protein</fullName>
    </recommendedName>
</protein>
<evidence type="ECO:0000259" key="3">
    <source>
        <dbReference type="Pfam" id="PF00823"/>
    </source>
</evidence>
<dbReference type="SUPFAM" id="SSF140459">
    <property type="entry name" value="PE/PPE dimer-like"/>
    <property type="match status" value="1"/>
</dbReference>
<feature type="compositionally biased region" description="Low complexity" evidence="2">
    <location>
        <begin position="454"/>
        <end position="464"/>
    </location>
</feature>
<dbReference type="RefSeq" id="WP_085092881.1">
    <property type="nucleotide sequence ID" value="NZ_JACKVQ010000009.1"/>
</dbReference>
<evidence type="ECO:0000313" key="4">
    <source>
        <dbReference type="EMBL" id="ORW29325.1"/>
    </source>
</evidence>
<dbReference type="FunFam" id="1.20.1260.20:FF:000001">
    <property type="entry name" value="PPE family protein PPE41"/>
    <property type="match status" value="1"/>
</dbReference>
<dbReference type="Proteomes" id="UP000193285">
    <property type="component" value="Unassembled WGS sequence"/>
</dbReference>
<accession>A0A1X2ADP8</accession>
<gene>
    <name evidence="5" type="ORF">AWB90_09460</name>
    <name evidence="4" type="ORF">AWB91_25270</name>
</gene>
<comment type="caution">
    <text evidence="5">The sequence shown here is derived from an EMBL/GenBank/DDBJ whole genome shotgun (WGS) entry which is preliminary data.</text>
</comment>
<dbReference type="GO" id="GO:0052572">
    <property type="term" value="P:response to host immune response"/>
    <property type="evidence" value="ECO:0007669"/>
    <property type="project" value="TreeGrafter"/>
</dbReference>
<reference evidence="4" key="3">
    <citation type="submission" date="2016-01" db="EMBL/GenBank/DDBJ databases">
        <authorList>
            <person name="Ana R.F.D.C."/>
            <person name="Tarcisio F."/>
            <person name="Maria L.L."/>
            <person name="Monica P."/>
            <person name="Wana L.O.D.C."/>
            <person name="Elisabetta G."/>
            <person name="Jeann R.D.C.B."/>
            <person name="Veronica D.S."/>
            <person name="Karla V.B.L."/>
            <person name="Roberto B."/>
            <person name="Antonella G."/>
            <person name="Anna F."/>
            <person name="Alessandro M."/>
            <person name="Pamela F."/>
            <person name="Francesca D.L."/>
            <person name="Giulia F.S."/>
            <person name="Sara T."/>
            <person name="Fabio R."/>
            <person name="Olivier J."/>
            <person name="Nicola S."/>
            <person name="Enrico T."/>
        </authorList>
    </citation>
    <scope>NUCLEOTIDE SEQUENCE</scope>
    <source>
        <strain evidence="4">FI-07156</strain>
    </source>
</reference>
<sequence>MTSPHFAWLPPEINSALIFAGPGAAPLLAAAEAWDGLAEDLATSASSFFSVTSDLANGSWQGASAAAMMAVATQYVGWLSAAAAQAEAASSQAAAIAAAFESAVAATVQPAVVAANRALVKALASTNWFGFNLPAIMDTEAAYEAMWAADVAAMFGYHADASAAAAQLAPWQQVLQKIGFTFNNGKIGFGPLSMGNSNVGYGNSGSLNVGSGNSGNNNLGLGNLGNNNFGFGNSGNNDFGIGLTGNNQIGFGGFNSGTGNIGFFNSGSNNIGFFNSGTGNFGIGNSGVSNTGLLNSGSVNAGFFNSGNANTGFFMDGNLASHSAQDAVLNSGMTGGVGAANLSSSLLNSAATTGGLNAGLSNAAMLNPASAAIAAPGDTSVLSGGMQAGAANAVAGAASGPTPTPPALRTTTAPAGFFAASGAEEGMRNLPGRESGIPNSNFFNKADRPPGAPEPGIGEPVLPD</sequence>
<dbReference type="Gene3D" id="1.20.1260.20">
    <property type="entry name" value="PPE superfamily"/>
    <property type="match status" value="1"/>
</dbReference>
<dbReference type="Proteomes" id="UP000193801">
    <property type="component" value="Unassembled WGS sequence"/>
</dbReference>
<keyword evidence="7" id="KW-1185">Reference proteome</keyword>
<dbReference type="EMBL" id="LQPK01000022">
    <property type="protein sequence ID" value="ORW29325.1"/>
    <property type="molecule type" value="Genomic_DNA"/>
</dbReference>
<dbReference type="AlphaFoldDB" id="A0A1X2ADP8"/>
<dbReference type="InterPro" id="IPR002989">
    <property type="entry name" value="Mycobac_pentapep"/>
</dbReference>
<evidence type="ECO:0000256" key="2">
    <source>
        <dbReference type="SAM" id="MobiDB-lite"/>
    </source>
</evidence>
<organism evidence="5 6">
    <name type="scientific">Mycobacterium paraense</name>
    <dbReference type="NCBI Taxonomy" id="767916"/>
    <lineage>
        <taxon>Bacteria</taxon>
        <taxon>Bacillati</taxon>
        <taxon>Actinomycetota</taxon>
        <taxon>Actinomycetes</taxon>
        <taxon>Mycobacteriales</taxon>
        <taxon>Mycobacteriaceae</taxon>
        <taxon>Mycobacterium</taxon>
        <taxon>Mycobacterium simiae complex</taxon>
    </lineage>
</organism>
<evidence type="ECO:0000313" key="5">
    <source>
        <dbReference type="EMBL" id="ORW49456.1"/>
    </source>
</evidence>